<comment type="pathway">
    <text evidence="4 5">Purine metabolism; IMP biosynthesis via de novo pathway; 5-amino-1-(5-phospho-D-ribosyl)imidazole-4-carboxylate from 5-amino-1-(5-phospho-D-ribosyl)imidazole (N5-CAIR route): step 1/2.</text>
</comment>
<dbReference type="EC" id="6.3.4.18" evidence="4 5"/>
<name>A0ABW5QE48_9BACI</name>
<feature type="domain" description="ATP-grasp" evidence="6">
    <location>
        <begin position="111"/>
        <end position="297"/>
    </location>
</feature>
<dbReference type="NCBIfam" id="NF004675">
    <property type="entry name" value="PRK06019.1-1"/>
    <property type="match status" value="1"/>
</dbReference>
<feature type="binding site" evidence="4">
    <location>
        <begin position="152"/>
        <end position="158"/>
    </location>
    <ligand>
        <name>ATP</name>
        <dbReference type="ChEBI" id="CHEBI:30616"/>
    </ligand>
</feature>
<reference evidence="8" key="1">
    <citation type="journal article" date="2019" name="Int. J. Syst. Evol. Microbiol.">
        <title>The Global Catalogue of Microorganisms (GCM) 10K type strain sequencing project: providing services to taxonomists for standard genome sequencing and annotation.</title>
        <authorList>
            <consortium name="The Broad Institute Genomics Platform"/>
            <consortium name="The Broad Institute Genome Sequencing Center for Infectious Disease"/>
            <person name="Wu L."/>
            <person name="Ma J."/>
        </authorList>
    </citation>
    <scope>NUCLEOTIDE SEQUENCE [LARGE SCALE GENOMIC DNA]</scope>
    <source>
        <strain evidence="8">TISTR 1571</strain>
    </source>
</reference>
<dbReference type="EMBL" id="JBHUMZ010000051">
    <property type="protein sequence ID" value="MFD2640100.1"/>
    <property type="molecule type" value="Genomic_DNA"/>
</dbReference>
<dbReference type="InterPro" id="IPR013815">
    <property type="entry name" value="ATP_grasp_subdomain_1"/>
</dbReference>
<dbReference type="PANTHER" id="PTHR11609">
    <property type="entry name" value="PURINE BIOSYNTHESIS PROTEIN 6/7, PUR6/7"/>
    <property type="match status" value="1"/>
</dbReference>
<dbReference type="InterPro" id="IPR011054">
    <property type="entry name" value="Rudment_hybrid_motif"/>
</dbReference>
<dbReference type="GO" id="GO:0034028">
    <property type="term" value="F:5-(carboxyamino)imidazole ribonucleotide synthase activity"/>
    <property type="evidence" value="ECO:0007669"/>
    <property type="project" value="UniProtKB-EC"/>
</dbReference>
<dbReference type="Pfam" id="PF22660">
    <property type="entry name" value="RS_preATP-grasp-like"/>
    <property type="match status" value="1"/>
</dbReference>
<evidence type="ECO:0000256" key="4">
    <source>
        <dbReference type="HAMAP-Rule" id="MF_01928"/>
    </source>
</evidence>
<keyword evidence="3 4" id="KW-0067">ATP-binding</keyword>
<dbReference type="InterPro" id="IPR040686">
    <property type="entry name" value="PurK_C"/>
</dbReference>
<comment type="catalytic activity">
    <reaction evidence="4 5">
        <text>5-amino-1-(5-phospho-beta-D-ribosyl)imidazole + hydrogencarbonate + ATP = 5-carboxyamino-1-(5-phospho-D-ribosyl)imidazole + ADP + phosphate + 2 H(+)</text>
        <dbReference type="Rhea" id="RHEA:19317"/>
        <dbReference type="ChEBI" id="CHEBI:15378"/>
        <dbReference type="ChEBI" id="CHEBI:17544"/>
        <dbReference type="ChEBI" id="CHEBI:30616"/>
        <dbReference type="ChEBI" id="CHEBI:43474"/>
        <dbReference type="ChEBI" id="CHEBI:58730"/>
        <dbReference type="ChEBI" id="CHEBI:137981"/>
        <dbReference type="ChEBI" id="CHEBI:456216"/>
        <dbReference type="EC" id="6.3.4.18"/>
    </reaction>
</comment>
<evidence type="ECO:0000256" key="2">
    <source>
        <dbReference type="ARBA" id="ARBA00022755"/>
    </source>
</evidence>
<evidence type="ECO:0000256" key="5">
    <source>
        <dbReference type="RuleBase" id="RU361200"/>
    </source>
</evidence>
<dbReference type="Proteomes" id="UP001597452">
    <property type="component" value="Unassembled WGS sequence"/>
</dbReference>
<feature type="binding site" evidence="4">
    <location>
        <begin position="267"/>
        <end position="268"/>
    </location>
    <ligand>
        <name>ATP</name>
        <dbReference type="ChEBI" id="CHEBI:30616"/>
    </ligand>
</feature>
<dbReference type="Gene3D" id="3.40.50.20">
    <property type="match status" value="1"/>
</dbReference>
<comment type="similarity">
    <text evidence="4 5">Belongs to the PurK/PurT family.</text>
</comment>
<dbReference type="InterPro" id="IPR011761">
    <property type="entry name" value="ATP-grasp"/>
</dbReference>
<accession>A0ABW5QE48</accession>
<dbReference type="Gene3D" id="3.30.470.20">
    <property type="entry name" value="ATP-grasp fold, B domain"/>
    <property type="match status" value="1"/>
</dbReference>
<dbReference type="InterPro" id="IPR005875">
    <property type="entry name" value="PurK"/>
</dbReference>
<keyword evidence="8" id="KW-1185">Reference proteome</keyword>
<comment type="function">
    <text evidence="4">Catalyzes the ATP-dependent conversion of 5-aminoimidazole ribonucleotide (AIR) and HCO(3)(-) to N5-carboxyaminoimidazole ribonucleotide (N5-CAIR).</text>
</comment>
<evidence type="ECO:0000256" key="1">
    <source>
        <dbReference type="ARBA" id="ARBA00022741"/>
    </source>
</evidence>
<feature type="binding site" evidence="4">
    <location>
        <position position="107"/>
    </location>
    <ligand>
        <name>ATP</name>
        <dbReference type="ChEBI" id="CHEBI:30616"/>
    </ligand>
</feature>
<dbReference type="PANTHER" id="PTHR11609:SF5">
    <property type="entry name" value="PHOSPHORIBOSYLAMINOIMIDAZOLE CARBOXYLASE"/>
    <property type="match status" value="1"/>
</dbReference>
<dbReference type="RefSeq" id="WP_054753830.1">
    <property type="nucleotide sequence ID" value="NZ_JBHUMZ010000051.1"/>
</dbReference>
<dbReference type="InterPro" id="IPR016185">
    <property type="entry name" value="PreATP-grasp_dom_sf"/>
</dbReference>
<keyword evidence="2 4" id="KW-0658">Purine biosynthesis</keyword>
<dbReference type="SUPFAM" id="SSF52440">
    <property type="entry name" value="PreATP-grasp domain"/>
    <property type="match status" value="1"/>
</dbReference>
<dbReference type="InterPro" id="IPR054350">
    <property type="entry name" value="PurT/PurK_preATP-grasp"/>
</dbReference>
<dbReference type="NCBIfam" id="NF004679">
    <property type="entry name" value="PRK06019.1-5"/>
    <property type="match status" value="1"/>
</dbReference>
<comment type="caution">
    <text evidence="7">The sequence shown here is derived from an EMBL/GenBank/DDBJ whole genome shotgun (WGS) entry which is preliminary data.</text>
</comment>
<organism evidence="7 8">
    <name type="scientific">Piscibacillus salipiscarius</name>
    <dbReference type="NCBI Taxonomy" id="299480"/>
    <lineage>
        <taxon>Bacteria</taxon>
        <taxon>Bacillati</taxon>
        <taxon>Bacillota</taxon>
        <taxon>Bacilli</taxon>
        <taxon>Bacillales</taxon>
        <taxon>Bacillaceae</taxon>
        <taxon>Piscibacillus</taxon>
    </lineage>
</organism>
<gene>
    <name evidence="4 5 7" type="primary">purK</name>
    <name evidence="7" type="ORF">ACFSW4_14620</name>
</gene>
<dbReference type="SUPFAM" id="SSF51246">
    <property type="entry name" value="Rudiment single hybrid motif"/>
    <property type="match status" value="1"/>
</dbReference>
<keyword evidence="4 5" id="KW-0436">Ligase</keyword>
<evidence type="ECO:0000313" key="7">
    <source>
        <dbReference type="EMBL" id="MFD2640100.1"/>
    </source>
</evidence>
<proteinExistence type="inferred from homology"/>
<dbReference type="HAMAP" id="MF_01928">
    <property type="entry name" value="PurK"/>
    <property type="match status" value="1"/>
</dbReference>
<evidence type="ECO:0000313" key="8">
    <source>
        <dbReference type="Proteomes" id="UP001597452"/>
    </source>
</evidence>
<evidence type="ECO:0000256" key="3">
    <source>
        <dbReference type="ARBA" id="ARBA00022840"/>
    </source>
</evidence>
<dbReference type="NCBIfam" id="TIGR01161">
    <property type="entry name" value="purK"/>
    <property type="match status" value="1"/>
</dbReference>
<dbReference type="Pfam" id="PF17769">
    <property type="entry name" value="PurK_C"/>
    <property type="match status" value="1"/>
</dbReference>
<dbReference type="NCBIfam" id="NF004676">
    <property type="entry name" value="PRK06019.1-2"/>
    <property type="match status" value="1"/>
</dbReference>
<sequence>MVKQIKPGQTIGILGGGQLGRMMAIAAKQMGFRIAIMDPTPNSPTGQIADVEITASYDDQLAAQKLLDQSDVITYEFESIDLEVCQYLVQNGYVPQGSHLIKVSQDRAFEKEAITNSGAKVVPYKLVSDQSDLLKAIDEIGYPCVLKTRRGGYDGKGQQILKSSDDLAEAEPQLKSGLCILEQFLPFEKEISVMVSRGVNGEVKTFPASENIHVEHILLKSIVPARITQDVEEQAKEAAVELAESIGMVGTFGVEMFLTQEGEIYINEVAPRPHNSGHYTLDACRTSQFEQHIRAITGMSLAETTLNHPVVMMNVLGEHIPDVVKRIPVVKNAKLHLYGKAEVKPKRKMGHVNFIGDHTKGLLQQIKDLDIWRQ</sequence>
<protein>
    <recommendedName>
        <fullName evidence="4 5">N5-carboxyaminoimidazole ribonucleotide synthase</fullName>
        <shortName evidence="4 5">N5-CAIR synthase</shortName>
        <ecNumber evidence="4 5">6.3.4.18</ecNumber>
    </recommendedName>
    <alternativeName>
        <fullName evidence="4 5">5-(carboxyamino)imidazole ribonucleotide synthetase</fullName>
    </alternativeName>
</protein>
<dbReference type="Pfam" id="PF02222">
    <property type="entry name" value="ATP-grasp"/>
    <property type="match status" value="1"/>
</dbReference>
<dbReference type="SUPFAM" id="SSF56059">
    <property type="entry name" value="Glutathione synthetase ATP-binding domain-like"/>
    <property type="match status" value="1"/>
</dbReference>
<feature type="binding site" evidence="4">
    <location>
        <position position="190"/>
    </location>
    <ligand>
        <name>ATP</name>
        <dbReference type="ChEBI" id="CHEBI:30616"/>
    </ligand>
</feature>
<dbReference type="Gene3D" id="3.30.1490.20">
    <property type="entry name" value="ATP-grasp fold, A domain"/>
    <property type="match status" value="1"/>
</dbReference>
<dbReference type="InterPro" id="IPR003135">
    <property type="entry name" value="ATP-grasp_carboxylate-amine"/>
</dbReference>
<keyword evidence="1 4" id="KW-0547">Nucleotide-binding</keyword>
<feature type="binding site" evidence="4">
    <location>
        <position position="147"/>
    </location>
    <ligand>
        <name>ATP</name>
        <dbReference type="ChEBI" id="CHEBI:30616"/>
    </ligand>
</feature>
<dbReference type="PROSITE" id="PS50975">
    <property type="entry name" value="ATP_GRASP"/>
    <property type="match status" value="1"/>
</dbReference>
<comment type="function">
    <text evidence="5">Catalyzes the ATP-dependent conversion of 5-aminoimidazole ribonucleotide (AIR) and HCO(3)- to N5-carboxyaminoimidazole ribonucleotide (N5-CAIR).</text>
</comment>
<feature type="binding site" evidence="4">
    <location>
        <begin position="182"/>
        <end position="185"/>
    </location>
    <ligand>
        <name>ATP</name>
        <dbReference type="ChEBI" id="CHEBI:30616"/>
    </ligand>
</feature>
<evidence type="ECO:0000259" key="6">
    <source>
        <dbReference type="PROSITE" id="PS50975"/>
    </source>
</evidence>
<feature type="binding site" evidence="4">
    <location>
        <position position="213"/>
    </location>
    <ligand>
        <name>ATP</name>
        <dbReference type="ChEBI" id="CHEBI:30616"/>
    </ligand>
</feature>
<comment type="subunit">
    <text evidence="4 5">Homodimer.</text>
</comment>